<keyword evidence="2" id="KW-0813">Transport</keyword>
<feature type="region of interest" description="Disordered" evidence="8">
    <location>
        <begin position="1"/>
        <end position="22"/>
    </location>
</feature>
<dbReference type="PROSITE" id="PS50893">
    <property type="entry name" value="ABC_TRANSPORTER_2"/>
    <property type="match status" value="1"/>
</dbReference>
<evidence type="ECO:0000256" key="4">
    <source>
        <dbReference type="ARBA" id="ARBA00022741"/>
    </source>
</evidence>
<evidence type="ECO:0000313" key="12">
    <source>
        <dbReference type="EMBL" id="MBM3223428.1"/>
    </source>
</evidence>
<dbReference type="Gene3D" id="3.40.50.300">
    <property type="entry name" value="P-loop containing nucleotide triphosphate hydrolases"/>
    <property type="match status" value="1"/>
</dbReference>
<evidence type="ECO:0000259" key="10">
    <source>
        <dbReference type="PROSITE" id="PS50893"/>
    </source>
</evidence>
<reference evidence="12" key="1">
    <citation type="submission" date="2019-03" db="EMBL/GenBank/DDBJ databases">
        <title>Lake Tanganyika Metagenome-Assembled Genomes (MAGs).</title>
        <authorList>
            <person name="Tran P."/>
        </authorList>
    </citation>
    <scope>NUCLEOTIDE SEQUENCE</scope>
    <source>
        <strain evidence="12">K_DeepCast_65m_m2_066</strain>
    </source>
</reference>
<dbReference type="InterPro" id="IPR027417">
    <property type="entry name" value="P-loop_NTPase"/>
</dbReference>
<dbReference type="CDD" id="cd18545">
    <property type="entry name" value="ABC_6TM_YknV_like"/>
    <property type="match status" value="1"/>
</dbReference>
<evidence type="ECO:0000313" key="13">
    <source>
        <dbReference type="Proteomes" id="UP000712673"/>
    </source>
</evidence>
<feature type="domain" description="ABC transmembrane type-1" evidence="11">
    <location>
        <begin position="49"/>
        <end position="331"/>
    </location>
</feature>
<dbReference type="SUPFAM" id="SSF90123">
    <property type="entry name" value="ABC transporter transmembrane region"/>
    <property type="match status" value="1"/>
</dbReference>
<keyword evidence="3 9" id="KW-0812">Transmembrane</keyword>
<dbReference type="PROSITE" id="PS00211">
    <property type="entry name" value="ABC_TRANSPORTER_1"/>
    <property type="match status" value="1"/>
</dbReference>
<keyword evidence="4" id="KW-0547">Nucleotide-binding</keyword>
<keyword evidence="5 12" id="KW-0067">ATP-binding</keyword>
<dbReference type="GO" id="GO:0005886">
    <property type="term" value="C:plasma membrane"/>
    <property type="evidence" value="ECO:0007669"/>
    <property type="project" value="UniProtKB-SubCell"/>
</dbReference>
<feature type="transmembrane region" description="Helical" evidence="9">
    <location>
        <begin position="44"/>
        <end position="69"/>
    </location>
</feature>
<evidence type="ECO:0000256" key="3">
    <source>
        <dbReference type="ARBA" id="ARBA00022692"/>
    </source>
</evidence>
<feature type="transmembrane region" description="Helical" evidence="9">
    <location>
        <begin position="187"/>
        <end position="206"/>
    </location>
</feature>
<evidence type="ECO:0000259" key="11">
    <source>
        <dbReference type="PROSITE" id="PS50929"/>
    </source>
</evidence>
<dbReference type="InterPro" id="IPR036640">
    <property type="entry name" value="ABC1_TM_sf"/>
</dbReference>
<dbReference type="Pfam" id="PF00664">
    <property type="entry name" value="ABC_membrane"/>
    <property type="match status" value="1"/>
</dbReference>
<dbReference type="CDD" id="cd03254">
    <property type="entry name" value="ABCC_Glucan_exporter_like"/>
    <property type="match status" value="1"/>
</dbReference>
<dbReference type="Gene3D" id="1.20.1560.10">
    <property type="entry name" value="ABC transporter type 1, transmembrane domain"/>
    <property type="match status" value="1"/>
</dbReference>
<dbReference type="InterPro" id="IPR003439">
    <property type="entry name" value="ABC_transporter-like_ATP-bd"/>
</dbReference>
<dbReference type="PANTHER" id="PTHR43394:SF1">
    <property type="entry name" value="ATP-BINDING CASSETTE SUB-FAMILY B MEMBER 10, MITOCHONDRIAL"/>
    <property type="match status" value="1"/>
</dbReference>
<accession>A0A937VYF5</accession>
<dbReference type="Proteomes" id="UP000712673">
    <property type="component" value="Unassembled WGS sequence"/>
</dbReference>
<dbReference type="InterPro" id="IPR039421">
    <property type="entry name" value="Type_1_exporter"/>
</dbReference>
<feature type="transmembrane region" description="Helical" evidence="9">
    <location>
        <begin position="270"/>
        <end position="292"/>
    </location>
</feature>
<evidence type="ECO:0000256" key="1">
    <source>
        <dbReference type="ARBA" id="ARBA00004651"/>
    </source>
</evidence>
<proteinExistence type="predicted"/>
<name>A0A937VYF5_UNCTE</name>
<dbReference type="GO" id="GO:0015421">
    <property type="term" value="F:ABC-type oligopeptide transporter activity"/>
    <property type="evidence" value="ECO:0007669"/>
    <property type="project" value="TreeGrafter"/>
</dbReference>
<keyword evidence="7 9" id="KW-0472">Membrane</keyword>
<feature type="domain" description="ABC transporter" evidence="10">
    <location>
        <begin position="365"/>
        <end position="599"/>
    </location>
</feature>
<dbReference type="InterPro" id="IPR011527">
    <property type="entry name" value="ABC1_TM_dom"/>
</dbReference>
<dbReference type="PROSITE" id="PS50929">
    <property type="entry name" value="ABC_TM1F"/>
    <property type="match status" value="1"/>
</dbReference>
<dbReference type="FunFam" id="3.40.50.300:FF:000287">
    <property type="entry name" value="Multidrug ABC transporter ATP-binding protein"/>
    <property type="match status" value="1"/>
</dbReference>
<evidence type="ECO:0000256" key="7">
    <source>
        <dbReference type="ARBA" id="ARBA00023136"/>
    </source>
</evidence>
<dbReference type="GO" id="GO:0005524">
    <property type="term" value="F:ATP binding"/>
    <property type="evidence" value="ECO:0007669"/>
    <property type="project" value="UniProtKB-KW"/>
</dbReference>
<dbReference type="SUPFAM" id="SSF52540">
    <property type="entry name" value="P-loop containing nucleoside triphosphate hydrolases"/>
    <property type="match status" value="1"/>
</dbReference>
<keyword evidence="6 9" id="KW-1133">Transmembrane helix</keyword>
<gene>
    <name evidence="12" type="ORF">FJZ47_06475</name>
</gene>
<comment type="subcellular location">
    <subcellularLocation>
        <location evidence="1">Cell membrane</location>
        <topology evidence="1">Multi-pass membrane protein</topology>
    </subcellularLocation>
</comment>
<feature type="transmembrane region" description="Helical" evidence="9">
    <location>
        <begin position="159"/>
        <end position="181"/>
    </location>
</feature>
<evidence type="ECO:0000256" key="2">
    <source>
        <dbReference type="ARBA" id="ARBA00022448"/>
    </source>
</evidence>
<dbReference type="InterPro" id="IPR017871">
    <property type="entry name" value="ABC_transporter-like_CS"/>
</dbReference>
<dbReference type="EMBL" id="VGLS01000142">
    <property type="protein sequence ID" value="MBM3223428.1"/>
    <property type="molecule type" value="Genomic_DNA"/>
</dbReference>
<dbReference type="PANTHER" id="PTHR43394">
    <property type="entry name" value="ATP-DEPENDENT PERMEASE MDL1, MITOCHONDRIAL"/>
    <property type="match status" value="1"/>
</dbReference>
<evidence type="ECO:0000256" key="6">
    <source>
        <dbReference type="ARBA" id="ARBA00022989"/>
    </source>
</evidence>
<protein>
    <submittedName>
        <fullName evidence="12">ABC transporter ATP-binding protein</fullName>
    </submittedName>
</protein>
<feature type="transmembrane region" description="Helical" evidence="9">
    <location>
        <begin position="89"/>
        <end position="110"/>
    </location>
</feature>
<dbReference type="SMART" id="SM00382">
    <property type="entry name" value="AAA"/>
    <property type="match status" value="1"/>
</dbReference>
<dbReference type="GO" id="GO:0016887">
    <property type="term" value="F:ATP hydrolysis activity"/>
    <property type="evidence" value="ECO:0007669"/>
    <property type="project" value="InterPro"/>
</dbReference>
<dbReference type="Pfam" id="PF00005">
    <property type="entry name" value="ABC_tran"/>
    <property type="match status" value="1"/>
</dbReference>
<evidence type="ECO:0000256" key="5">
    <source>
        <dbReference type="ARBA" id="ARBA00022840"/>
    </source>
</evidence>
<evidence type="ECO:0000256" key="9">
    <source>
        <dbReference type="SAM" id="Phobius"/>
    </source>
</evidence>
<comment type="caution">
    <text evidence="12">The sequence shown here is derived from an EMBL/GenBank/DDBJ whole genome shotgun (WGS) entry which is preliminary data.</text>
</comment>
<dbReference type="AlphaFoldDB" id="A0A937VYF5"/>
<evidence type="ECO:0000256" key="8">
    <source>
        <dbReference type="SAM" id="MobiDB-lite"/>
    </source>
</evidence>
<dbReference type="InterPro" id="IPR003593">
    <property type="entry name" value="AAA+_ATPase"/>
</dbReference>
<sequence length="609" mass="67431">MRAQRGSPPATAPSATRRDTEEHRYGKVYDARVMRRLWPFMAPYTRSLLVASLYMLGVAGSHLLAPYLVKLGLDRYIAHGELSGLTVLVWLYTGNAIAGWLMQYHQALLLERMAQRLMLDLRQALFTHLMRLDLSFYDRYAVGRLMSRVQNDVGNLQDLFTSGVLGTLGDFLTLGGILVVMLSMHPMLTLVTFAVVPPMVLLTSYWRTQSRQAFGQVRRALAQVNAGLQENISGVRVIQSLCSEAANLRRFEQANQLHLQANLVSSRLSAVLLPSIELLSVVGIALVVVWGGPLVLDGVLSAGSLVAFVLYIQRFFEPIRDLGFRWNNLQMAMAAGEHIIEILDTEITIPEDPHPVSLAPMRGAVEFQHVTFAYQPGMPVLQDFSLTIPAGQSLAIVGHTGAGKTTLVNLVARFYDVTEGAILIDGVDIRRLAQEHLRQHIGIVLQEPFLFSGTVRDNLRYGHPTASDATIVAAAQAIGAHDFIQRLPQGYETEVRERGSLLSHGQRQLLSFVRALLADPCLLILDEATSSIDAETERLVQAGLATLLHGRTALIIAHRLSTIKHADRIIVLDQGRLVENGTHAELLQQRGLYYRLYAMTYTSLALETL</sequence>
<organism evidence="12 13">
    <name type="scientific">Tectimicrobiota bacterium</name>
    <dbReference type="NCBI Taxonomy" id="2528274"/>
    <lineage>
        <taxon>Bacteria</taxon>
        <taxon>Pseudomonadati</taxon>
        <taxon>Nitrospinota/Tectimicrobiota group</taxon>
        <taxon>Candidatus Tectimicrobiota</taxon>
    </lineage>
</organism>
<feature type="transmembrane region" description="Helical" evidence="9">
    <location>
        <begin position="298"/>
        <end position="316"/>
    </location>
</feature>